<dbReference type="PANTHER" id="PTHR43190:SF3">
    <property type="entry name" value="N-ACETYL-D-GLUCOSAMINE KINASE"/>
    <property type="match status" value="1"/>
</dbReference>
<dbReference type="GO" id="GO:0016301">
    <property type="term" value="F:kinase activity"/>
    <property type="evidence" value="ECO:0007669"/>
    <property type="project" value="UniProtKB-KW"/>
</dbReference>
<organism evidence="2 3">
    <name type="scientific">Harryflintia acetispora</name>
    <dbReference type="NCBI Taxonomy" id="1849041"/>
    <lineage>
        <taxon>Bacteria</taxon>
        <taxon>Bacillati</taxon>
        <taxon>Bacillota</taxon>
        <taxon>Clostridia</taxon>
        <taxon>Eubacteriales</taxon>
        <taxon>Oscillospiraceae</taxon>
        <taxon>Harryflintia</taxon>
    </lineage>
</organism>
<dbReference type="PANTHER" id="PTHR43190">
    <property type="entry name" value="N-ACETYL-D-GLUCOSAMINE KINASE"/>
    <property type="match status" value="1"/>
</dbReference>
<dbReference type="EMBL" id="SLUK01000013">
    <property type="protein sequence ID" value="TCL41529.1"/>
    <property type="molecule type" value="Genomic_DNA"/>
</dbReference>
<dbReference type="InterPro" id="IPR052519">
    <property type="entry name" value="Euk-type_GlcNAc_Kinase"/>
</dbReference>
<evidence type="ECO:0000313" key="3">
    <source>
        <dbReference type="Proteomes" id="UP000294682"/>
    </source>
</evidence>
<dbReference type="InterPro" id="IPR002731">
    <property type="entry name" value="ATPase_BadF"/>
</dbReference>
<dbReference type="Gene3D" id="3.30.420.40">
    <property type="match status" value="2"/>
</dbReference>
<name>A0A9X8Y795_9FIRM</name>
<evidence type="ECO:0000313" key="2">
    <source>
        <dbReference type="EMBL" id="TCL41529.1"/>
    </source>
</evidence>
<feature type="domain" description="ATPase BadF/BadG/BcrA/BcrD type" evidence="1">
    <location>
        <begin position="5"/>
        <end position="300"/>
    </location>
</feature>
<gene>
    <name evidence="2" type="ORF">EDD78_1132</name>
</gene>
<comment type="caution">
    <text evidence="2">The sequence shown here is derived from an EMBL/GenBank/DDBJ whole genome shotgun (WGS) entry which is preliminary data.</text>
</comment>
<dbReference type="SUPFAM" id="SSF53067">
    <property type="entry name" value="Actin-like ATPase domain"/>
    <property type="match status" value="2"/>
</dbReference>
<keyword evidence="2" id="KW-0808">Transferase</keyword>
<protein>
    <submittedName>
        <fullName evidence="2">N-acetylglucosamine kinase-like BadF-type ATPase</fullName>
    </submittedName>
</protein>
<proteinExistence type="predicted"/>
<dbReference type="AlphaFoldDB" id="A0A9X8Y795"/>
<accession>A0A9X8Y795</accession>
<dbReference type="CDD" id="cd24007">
    <property type="entry name" value="ASKHA_NBD_eukNAGK-like"/>
    <property type="match status" value="1"/>
</dbReference>
<dbReference type="Proteomes" id="UP000294682">
    <property type="component" value="Unassembled WGS sequence"/>
</dbReference>
<evidence type="ECO:0000259" key="1">
    <source>
        <dbReference type="Pfam" id="PF01869"/>
    </source>
</evidence>
<dbReference type="Pfam" id="PF01869">
    <property type="entry name" value="BcrAD_BadFG"/>
    <property type="match status" value="1"/>
</dbReference>
<reference evidence="2 3" key="1">
    <citation type="submission" date="2019-03" db="EMBL/GenBank/DDBJ databases">
        <title>Genomic Encyclopedia of Type Strains, Phase IV (KMG-IV): sequencing the most valuable type-strain genomes for metagenomic binning, comparative biology and taxonomic classification.</title>
        <authorList>
            <person name="Goeker M."/>
        </authorList>
    </citation>
    <scope>NUCLEOTIDE SEQUENCE [LARGE SCALE GENOMIC DNA]</scope>
    <source>
        <strain evidence="2 3">DSM 100433</strain>
    </source>
</reference>
<sequence length="322" mass="34725">MEYFIGVDGGGTKTAYLLCDEEGRVRAQRSAIGSSYRQHGFETVFHNLGENVKALFAEAGADERALCGIALGLPLYGEQAESDRRLREGVASLFAGAGTLVVNDVDVGYMGSLAGKPGINIVAGTGSIAFGRDEGHNTARSGGWWEFFGDEGSCYWLGRMTMGLFAKEADGRAPRAALYRLVREEFGLGSDFEFVDIIERDYAPYREKVASLQVILEKAAKEGDPGAVALYREAAHELALAVRGVRDQFCFGNEFAVSYSGGLFKAGELVLAPFRQEVGEMGGRLCTPLLSPVMGAALLAFEQFAPERFDAAVRALLEQEGK</sequence>
<keyword evidence="2" id="KW-0418">Kinase</keyword>
<dbReference type="InterPro" id="IPR043129">
    <property type="entry name" value="ATPase_NBD"/>
</dbReference>
<keyword evidence="3" id="KW-1185">Reference proteome</keyword>